<organism evidence="2 3">
    <name type="scientific">Gibberella subglutinans</name>
    <name type="common">Fusarium subglutinans</name>
    <dbReference type="NCBI Taxonomy" id="42677"/>
    <lineage>
        <taxon>Eukaryota</taxon>
        <taxon>Fungi</taxon>
        <taxon>Dikarya</taxon>
        <taxon>Ascomycota</taxon>
        <taxon>Pezizomycotina</taxon>
        <taxon>Sordariomycetes</taxon>
        <taxon>Hypocreomycetidae</taxon>
        <taxon>Hypocreales</taxon>
        <taxon>Nectriaceae</taxon>
        <taxon>Fusarium</taxon>
        <taxon>Fusarium fujikuroi species complex</taxon>
    </lineage>
</organism>
<name>A0A8H5QBJ5_GIBSU</name>
<dbReference type="Gene3D" id="3.90.660.20">
    <property type="entry name" value="Protoporphyrinogen oxidase, mitochondrial, domain 2"/>
    <property type="match status" value="1"/>
</dbReference>
<dbReference type="GeneID" id="59313905"/>
<dbReference type="AlphaFoldDB" id="A0A8H5QBJ5"/>
<dbReference type="Gene3D" id="1.10.3110.10">
    <property type="entry name" value="protoporphyrinogen ix oxidase, domain 3"/>
    <property type="match status" value="1"/>
</dbReference>
<accession>A0A8H5QBJ5</accession>
<dbReference type="InterPro" id="IPR036188">
    <property type="entry name" value="FAD/NAD-bd_sf"/>
</dbReference>
<dbReference type="InterPro" id="IPR050464">
    <property type="entry name" value="Zeta_carotene_desat/Oxidored"/>
</dbReference>
<keyword evidence="3" id="KW-1185">Reference proteome</keyword>
<dbReference type="Gene3D" id="3.50.50.60">
    <property type="entry name" value="FAD/NAD(P)-binding domain"/>
    <property type="match status" value="2"/>
</dbReference>
<dbReference type="PANTHER" id="PTHR42923:SF42">
    <property type="entry name" value="AMINE OXIDASE DOMAIN-CONTAINING PROTEIN"/>
    <property type="match status" value="1"/>
</dbReference>
<evidence type="ECO:0000313" key="2">
    <source>
        <dbReference type="EMBL" id="KAF5612435.1"/>
    </source>
</evidence>
<dbReference type="Gene3D" id="3.40.50.150">
    <property type="entry name" value="Vaccinia Virus protein VP39"/>
    <property type="match status" value="1"/>
</dbReference>
<dbReference type="Pfam" id="PF13450">
    <property type="entry name" value="NAD_binding_8"/>
    <property type="match status" value="1"/>
</dbReference>
<proteinExistence type="predicted"/>
<dbReference type="GO" id="GO:0016491">
    <property type="term" value="F:oxidoreductase activity"/>
    <property type="evidence" value="ECO:0007669"/>
    <property type="project" value="TreeGrafter"/>
</dbReference>
<sequence length="846" mass="93876">MNEKHTKSRVAIIGTGLAGLSSAYLIKGDHYRVTLFEQGDRISFDSASVTIKNEKYDDAERIDLPMRASADGYYHNLMRMYQHLQIPLHPIKFLFVFAKAATSVDGTVPVKGSDNEAYFIHASNLHQTPPPWPGNRGVIAHFIEIVFLIVCQFWFTIACFLVAPLKTTSSGYSETVSEYFDRIRLPRRYTSRYLLPLLSGVATCTHEELLQFPASDVVNYKKLSHGKQHYAVCGGVSQVQAKLTEGLEDVNLNSRVIEAVPQVDGTVLVRWQSTVDASGRIHEQVFDRVILSVSPDVAGRIFKPLGSTLAKLPTRQVESSVLKPEKAGISVVDTDNEGSSQSIACMHHSKDTSAAQVLTLRTMFNDVGSPRTEALHAMPSGVVVSTCPLREEAQPEAIKKAKFTRTLRNTEGQALVQKLLGESGSKKSEDGEAMAWVNGQDNVWIAGAWCWDGMVLLEGCVVSAIRWVKSVRKSSDREMSPSFFITFNSRELTARTAIAIDTMFFDQDSFGLGFAAGLVTTLAIAGIIALVVMRMSDIYGLGHWKLNITTRPPSMWMNVGYWKTHTGEPINTLPEAASALLEQVVSAAGLSGDAPGKASPRGSLAILDLGFGCGDQTWQLARTATEQGWRDFRYVGLTLNDAQVQTSRRRIYRELSEAGTPFDAEAFSLFRADAAKPQTWSPKIKEAVYSLADEKYTERWLLALDCIYHFSPSRKPVLSHAAKELDANYMAFDLLLNEKASTKDIWRARLIGKMMGCPLKTFLSEAEYRDQLVECGYDRNEITIKEITDDVFSGLVKFLDRQDKLLTEYGITMGGFKLAGRLFNWFDKSRVVRAVVVVARTKSKTG</sequence>
<evidence type="ECO:0000256" key="1">
    <source>
        <dbReference type="SAM" id="Phobius"/>
    </source>
</evidence>
<keyword evidence="1" id="KW-0812">Transmembrane</keyword>
<dbReference type="SUPFAM" id="SSF53335">
    <property type="entry name" value="S-adenosyl-L-methionine-dependent methyltransferases"/>
    <property type="match status" value="1"/>
</dbReference>
<dbReference type="SUPFAM" id="SSF51905">
    <property type="entry name" value="FAD/NAD(P)-binding domain"/>
    <property type="match status" value="1"/>
</dbReference>
<dbReference type="InterPro" id="IPR029063">
    <property type="entry name" value="SAM-dependent_MTases_sf"/>
</dbReference>
<keyword evidence="1" id="KW-0472">Membrane</keyword>
<dbReference type="RefSeq" id="XP_036542986.1">
    <property type="nucleotide sequence ID" value="XM_036679187.1"/>
</dbReference>
<dbReference type="PANTHER" id="PTHR42923">
    <property type="entry name" value="PROTOPORPHYRINOGEN OXIDASE"/>
    <property type="match status" value="1"/>
</dbReference>
<comment type="caution">
    <text evidence="2">The sequence shown here is derived from an EMBL/GenBank/DDBJ whole genome shotgun (WGS) entry which is preliminary data.</text>
</comment>
<reference evidence="2 3" key="1">
    <citation type="submission" date="2020-05" db="EMBL/GenBank/DDBJ databases">
        <title>Identification and distribution of gene clusters putatively required for synthesis of sphingolipid metabolism inhibitors in phylogenetically diverse species of the filamentous fungus Fusarium.</title>
        <authorList>
            <person name="Kim H.-S."/>
            <person name="Busman M."/>
            <person name="Brown D.W."/>
            <person name="Divon H."/>
            <person name="Uhlig S."/>
            <person name="Proctor R.H."/>
        </authorList>
    </citation>
    <scope>NUCLEOTIDE SEQUENCE [LARGE SCALE GENOMIC DNA]</scope>
    <source>
        <strain evidence="2 3">NRRL 66333</strain>
    </source>
</reference>
<evidence type="ECO:0008006" key="4">
    <source>
        <dbReference type="Google" id="ProtNLM"/>
    </source>
</evidence>
<dbReference type="OrthoDB" id="5977668at2759"/>
<protein>
    <recommendedName>
        <fullName evidence="4">Amine oxidase domain-containing protein</fullName>
    </recommendedName>
</protein>
<dbReference type="EMBL" id="JAAOAV010000008">
    <property type="protein sequence ID" value="KAF5612435.1"/>
    <property type="molecule type" value="Genomic_DNA"/>
</dbReference>
<dbReference type="Proteomes" id="UP000547976">
    <property type="component" value="Unassembled WGS sequence"/>
</dbReference>
<gene>
    <name evidence="2" type="ORF">FSUBG_1512</name>
</gene>
<feature type="transmembrane region" description="Helical" evidence="1">
    <location>
        <begin position="145"/>
        <end position="165"/>
    </location>
</feature>
<evidence type="ECO:0000313" key="3">
    <source>
        <dbReference type="Proteomes" id="UP000547976"/>
    </source>
</evidence>
<keyword evidence="1" id="KW-1133">Transmembrane helix</keyword>
<feature type="transmembrane region" description="Helical" evidence="1">
    <location>
        <begin position="510"/>
        <end position="533"/>
    </location>
</feature>